<dbReference type="InterPro" id="IPR015943">
    <property type="entry name" value="WD40/YVTN_repeat-like_dom_sf"/>
</dbReference>
<protein>
    <submittedName>
        <fullName evidence="1">Glutamine cyclotransferase</fullName>
    </submittedName>
</protein>
<dbReference type="Proteomes" id="UP000216605">
    <property type="component" value="Unassembled WGS sequence"/>
</dbReference>
<reference evidence="1 2" key="1">
    <citation type="submission" date="2017-07" db="EMBL/GenBank/DDBJ databases">
        <title>Flavobacterium cyanobacteriorum sp. nov., isolated from cyanobacterial aggregates in a eutrophic lake.</title>
        <authorList>
            <person name="Cai H."/>
        </authorList>
    </citation>
    <scope>NUCLEOTIDE SEQUENCE [LARGE SCALE GENOMIC DNA]</scope>
    <source>
        <strain evidence="1 2">TH021</strain>
    </source>
</reference>
<dbReference type="PANTHER" id="PTHR31270:SF1">
    <property type="entry name" value="GLUTAMINYL-PEPTIDE CYCLOTRANSFERASE"/>
    <property type="match status" value="1"/>
</dbReference>
<dbReference type="OrthoDB" id="9783700at2"/>
<name>A0A255ZB17_9FLAO</name>
<dbReference type="AlphaFoldDB" id="A0A255ZB17"/>
<keyword evidence="1" id="KW-0808">Transferase</keyword>
<dbReference type="RefSeq" id="WP_094413881.1">
    <property type="nucleotide sequence ID" value="NZ_NOXV01000238.1"/>
</dbReference>
<comment type="caution">
    <text evidence="1">The sequence shown here is derived from an EMBL/GenBank/DDBJ whole genome shotgun (WGS) entry which is preliminary data.</text>
</comment>
<dbReference type="PANTHER" id="PTHR31270">
    <property type="entry name" value="GLUTAMINYL-PEPTIDE CYCLOTRANSFERASE"/>
    <property type="match status" value="1"/>
</dbReference>
<dbReference type="Pfam" id="PF05096">
    <property type="entry name" value="Glu_cyclase_2"/>
    <property type="match status" value="1"/>
</dbReference>
<evidence type="ECO:0000313" key="2">
    <source>
        <dbReference type="Proteomes" id="UP000216605"/>
    </source>
</evidence>
<keyword evidence="2" id="KW-1185">Reference proteome</keyword>
<dbReference type="GO" id="GO:0016603">
    <property type="term" value="F:glutaminyl-peptide cyclotransferase activity"/>
    <property type="evidence" value="ECO:0007669"/>
    <property type="project" value="InterPro"/>
</dbReference>
<gene>
    <name evidence="1" type="ORF">CHU92_06720</name>
</gene>
<organism evidence="1 2">
    <name type="scientific">Flavobacterium cyanobacteriorum</name>
    <dbReference type="NCBI Taxonomy" id="2022802"/>
    <lineage>
        <taxon>Bacteria</taxon>
        <taxon>Pseudomonadati</taxon>
        <taxon>Bacteroidota</taxon>
        <taxon>Flavobacteriia</taxon>
        <taxon>Flavobacteriales</taxon>
        <taxon>Flavobacteriaceae</taxon>
        <taxon>Flavobacterium</taxon>
    </lineage>
</organism>
<sequence>MKKRNLLAFILLGAAMSYCGDDKTDKNNLFSIDTAALKEQYNPSEKVELSVINTQKKAIDSVVYFVNEAKAGTARGNAAFVLPLTGRKLGYQNIKAVVYYEGDTAETEGRIELVSDVTPKLLKYEIVNIYPHDIQAYTQGLEFYRDTLIEGTGQYGESNLRKTDYRTGKVYKQVNLWGKFFGEGITVLNNKIYQLTWRENTGYVYNADNLQQEREFTYFKNVEGWGLANDGTSLYQSDGTEKIWILDPQSLKEKDYLNVYTNSSKIKSVNELEWINGKLYGNIYQKDAIAVIDPETGAVEAVINLAELKKKVTQHAELDVLNGIAYNPKTKTIFVTGKNWDKMFEIKITE</sequence>
<dbReference type="EMBL" id="NOXV01000238">
    <property type="protein sequence ID" value="OYQ38084.1"/>
    <property type="molecule type" value="Genomic_DNA"/>
</dbReference>
<dbReference type="Gene3D" id="2.130.10.10">
    <property type="entry name" value="YVTN repeat-like/Quinoprotein amine dehydrogenase"/>
    <property type="match status" value="1"/>
</dbReference>
<evidence type="ECO:0000313" key="1">
    <source>
        <dbReference type="EMBL" id="OYQ38084.1"/>
    </source>
</evidence>
<accession>A0A255ZB17</accession>
<dbReference type="SUPFAM" id="SSF63825">
    <property type="entry name" value="YWTD domain"/>
    <property type="match status" value="1"/>
</dbReference>
<dbReference type="InterPro" id="IPR007788">
    <property type="entry name" value="QCT"/>
</dbReference>
<proteinExistence type="predicted"/>